<dbReference type="HOGENOM" id="CLU_1698650_0_0_1"/>
<name>A0A061E4R9_THECC</name>
<accession>A0A061E4R9</accession>
<protein>
    <submittedName>
        <fullName evidence="2">Uncharacterized protein</fullName>
    </submittedName>
</protein>
<reference evidence="2 3" key="1">
    <citation type="journal article" date="2013" name="Genome Biol.">
        <title>The genome sequence of the most widely cultivated cacao type and its use to identify candidate genes regulating pod color.</title>
        <authorList>
            <person name="Motamayor J.C."/>
            <person name="Mockaitis K."/>
            <person name="Schmutz J."/>
            <person name="Haiminen N."/>
            <person name="Iii D.L."/>
            <person name="Cornejo O."/>
            <person name="Findley S.D."/>
            <person name="Zheng P."/>
            <person name="Utro F."/>
            <person name="Royaert S."/>
            <person name="Saski C."/>
            <person name="Jenkins J."/>
            <person name="Podicheti R."/>
            <person name="Zhao M."/>
            <person name="Scheffler B.E."/>
            <person name="Stack J.C."/>
            <person name="Feltus F.A."/>
            <person name="Mustiga G.M."/>
            <person name="Amores F."/>
            <person name="Phillips W."/>
            <person name="Marelli J.P."/>
            <person name="May G.D."/>
            <person name="Shapiro H."/>
            <person name="Ma J."/>
            <person name="Bustamante C.D."/>
            <person name="Schnell R.J."/>
            <person name="Main D."/>
            <person name="Gilbert D."/>
            <person name="Parida L."/>
            <person name="Kuhn D.N."/>
        </authorList>
    </citation>
    <scope>NUCLEOTIDE SEQUENCE [LARGE SCALE GENOMIC DNA]</scope>
    <source>
        <strain evidence="3">cv. Matina 1-6</strain>
    </source>
</reference>
<feature type="region of interest" description="Disordered" evidence="1">
    <location>
        <begin position="1"/>
        <end position="46"/>
    </location>
</feature>
<dbReference type="AlphaFoldDB" id="A0A061E4R9"/>
<organism evidence="2 3">
    <name type="scientific">Theobroma cacao</name>
    <name type="common">Cacao</name>
    <name type="synonym">Cocoa</name>
    <dbReference type="NCBI Taxonomy" id="3641"/>
    <lineage>
        <taxon>Eukaryota</taxon>
        <taxon>Viridiplantae</taxon>
        <taxon>Streptophyta</taxon>
        <taxon>Embryophyta</taxon>
        <taxon>Tracheophyta</taxon>
        <taxon>Spermatophyta</taxon>
        <taxon>Magnoliopsida</taxon>
        <taxon>eudicotyledons</taxon>
        <taxon>Gunneridae</taxon>
        <taxon>Pentapetalae</taxon>
        <taxon>rosids</taxon>
        <taxon>malvids</taxon>
        <taxon>Malvales</taxon>
        <taxon>Malvaceae</taxon>
        <taxon>Byttnerioideae</taxon>
        <taxon>Theobroma</taxon>
    </lineage>
</organism>
<proteinExistence type="predicted"/>
<keyword evidence="3" id="KW-1185">Reference proteome</keyword>
<gene>
    <name evidence="2" type="ORF">TCM_009133</name>
</gene>
<dbReference type="EMBL" id="CM001880">
    <property type="protein sequence ID" value="EOX99975.1"/>
    <property type="molecule type" value="Genomic_DNA"/>
</dbReference>
<sequence>MMGGSTSQHNDAHNDDDHKDDGHDDDVGVDEEHSGGDDHLFDKGVYHDKVNDHGDDDCHADEGVNQVMGVITSASSVSKGQNFHGIGRPYNLDDAENFMRFVVLHEGGQAFMGEKVERGRYNPHPLQCWCPLGCCEDPISLVKDKVVDSVATLVS</sequence>
<dbReference type="Proteomes" id="UP000026915">
    <property type="component" value="Chromosome 2"/>
</dbReference>
<feature type="compositionally biased region" description="Basic and acidic residues" evidence="1">
    <location>
        <begin position="10"/>
        <end position="46"/>
    </location>
</feature>
<dbReference type="InParanoid" id="A0A061E4R9"/>
<dbReference type="Gramene" id="EOX99975">
    <property type="protein sequence ID" value="EOX99975"/>
    <property type="gene ID" value="TCM_009133"/>
</dbReference>
<evidence type="ECO:0000256" key="1">
    <source>
        <dbReference type="SAM" id="MobiDB-lite"/>
    </source>
</evidence>
<evidence type="ECO:0000313" key="2">
    <source>
        <dbReference type="EMBL" id="EOX99975.1"/>
    </source>
</evidence>
<evidence type="ECO:0000313" key="3">
    <source>
        <dbReference type="Proteomes" id="UP000026915"/>
    </source>
</evidence>